<gene>
    <name evidence="2" type="ORF">ACTIVE_0929</name>
</gene>
<dbReference type="Proteomes" id="UP000501240">
    <property type="component" value="Chromosome"/>
</dbReference>
<sequence length="182" mass="19254">MTDRERGTVTVLTGPCGAGKSTVARLLAARLAPSVRLHGDDFFAFIARGAVPPYLPEARRQNETVVAVQAAAAAGYAAGGYHVVFDGVVGPWFLDPFRRAAADAGVPLHYVVLRPGRDTVLARATGRGPGALTDPGPVLRMFEEFADLGDHEPHVLDSGPLTPEQTSRAVERGLESGAYRLP</sequence>
<name>A0A7D3VQ19_ACTVE</name>
<evidence type="ECO:0000313" key="2">
    <source>
        <dbReference type="EMBL" id="QKG19293.1"/>
    </source>
</evidence>
<evidence type="ECO:0000256" key="1">
    <source>
        <dbReference type="SAM" id="MobiDB-lite"/>
    </source>
</evidence>
<dbReference type="EMBL" id="CP053892">
    <property type="protein sequence ID" value="QKG19293.1"/>
    <property type="molecule type" value="Genomic_DNA"/>
</dbReference>
<dbReference type="AlphaFoldDB" id="A0A7D3VQ19"/>
<dbReference type="GO" id="GO:0016301">
    <property type="term" value="F:kinase activity"/>
    <property type="evidence" value="ECO:0007669"/>
    <property type="project" value="UniProtKB-KW"/>
</dbReference>
<dbReference type="InterPro" id="IPR027417">
    <property type="entry name" value="P-loop_NTPase"/>
</dbReference>
<protein>
    <submittedName>
        <fullName evidence="2">Shikimate kinase</fullName>
    </submittedName>
</protein>
<dbReference type="Pfam" id="PF13671">
    <property type="entry name" value="AAA_33"/>
    <property type="match status" value="1"/>
</dbReference>
<organism evidence="2 3">
    <name type="scientific">Actinomadura verrucosospora</name>
    <dbReference type="NCBI Taxonomy" id="46165"/>
    <lineage>
        <taxon>Bacteria</taxon>
        <taxon>Bacillati</taxon>
        <taxon>Actinomycetota</taxon>
        <taxon>Actinomycetes</taxon>
        <taxon>Streptosporangiales</taxon>
        <taxon>Thermomonosporaceae</taxon>
        <taxon>Actinomadura</taxon>
    </lineage>
</organism>
<keyword evidence="2" id="KW-0808">Transferase</keyword>
<reference evidence="2 3" key="1">
    <citation type="submission" date="2020-05" db="EMBL/GenBank/DDBJ databases">
        <title>Actinomadura verrucosospora NRRL-B18236 (PFL_A860) Genome sequencing and assembly.</title>
        <authorList>
            <person name="Samborskyy M."/>
        </authorList>
    </citation>
    <scope>NUCLEOTIDE SEQUENCE [LARGE SCALE GENOMIC DNA]</scope>
    <source>
        <strain evidence="2 3">NRRL:B18236</strain>
    </source>
</reference>
<keyword evidence="3" id="KW-1185">Reference proteome</keyword>
<evidence type="ECO:0000313" key="3">
    <source>
        <dbReference type="Proteomes" id="UP000501240"/>
    </source>
</evidence>
<dbReference type="Gene3D" id="3.40.50.300">
    <property type="entry name" value="P-loop containing nucleotide triphosphate hydrolases"/>
    <property type="match status" value="1"/>
</dbReference>
<dbReference type="RefSeq" id="WP_173093161.1">
    <property type="nucleotide sequence ID" value="NZ_CP053892.1"/>
</dbReference>
<dbReference type="SUPFAM" id="SSF52540">
    <property type="entry name" value="P-loop containing nucleoside triphosphate hydrolases"/>
    <property type="match status" value="1"/>
</dbReference>
<keyword evidence="2" id="KW-0418">Kinase</keyword>
<accession>A0A7D3VQ19</accession>
<proteinExistence type="predicted"/>
<feature type="region of interest" description="Disordered" evidence="1">
    <location>
        <begin position="152"/>
        <end position="182"/>
    </location>
</feature>